<dbReference type="GO" id="GO:0005737">
    <property type="term" value="C:cytoplasm"/>
    <property type="evidence" value="ECO:0007669"/>
    <property type="project" value="UniProtKB-SubCell"/>
</dbReference>
<evidence type="ECO:0000256" key="1">
    <source>
        <dbReference type="ARBA" id="ARBA00004135"/>
    </source>
</evidence>
<evidence type="ECO:0000313" key="16">
    <source>
        <dbReference type="EMBL" id="TRY86889.1"/>
    </source>
</evidence>
<dbReference type="SMART" id="SM00054">
    <property type="entry name" value="EFh"/>
    <property type="match status" value="3"/>
</dbReference>
<keyword evidence="11" id="KW-0460">Magnesium</keyword>
<evidence type="ECO:0000313" key="17">
    <source>
        <dbReference type="Proteomes" id="UP000316079"/>
    </source>
</evidence>
<dbReference type="InterPro" id="IPR018247">
    <property type="entry name" value="EF_Hand_1_Ca_BS"/>
</dbReference>
<evidence type="ECO:0000256" key="7">
    <source>
        <dbReference type="ARBA" id="ARBA00022490"/>
    </source>
</evidence>
<evidence type="ECO:0000256" key="3">
    <source>
        <dbReference type="ARBA" id="ARBA00004496"/>
    </source>
</evidence>
<dbReference type="AlphaFoldDB" id="A0A553QAD1"/>
<dbReference type="Proteomes" id="UP000316079">
    <property type="component" value="Unassembled WGS sequence"/>
</dbReference>
<evidence type="ECO:0000256" key="4">
    <source>
        <dbReference type="ARBA" id="ARBA00004504"/>
    </source>
</evidence>
<dbReference type="PROSITE" id="PS50222">
    <property type="entry name" value="EF_HAND_2"/>
    <property type="match status" value="2"/>
</dbReference>
<keyword evidence="6" id="KW-1003">Cell membrane</keyword>
<dbReference type="EMBL" id="SRMA01026172">
    <property type="protein sequence ID" value="TRY86889.1"/>
    <property type="molecule type" value="Genomic_DNA"/>
</dbReference>
<evidence type="ECO:0000256" key="12">
    <source>
        <dbReference type="ARBA" id="ARBA00023136"/>
    </source>
</evidence>
<evidence type="ECO:0000259" key="15">
    <source>
        <dbReference type="PROSITE" id="PS50222"/>
    </source>
</evidence>
<keyword evidence="17" id="KW-1185">Reference proteome</keyword>
<feature type="domain" description="EF-hand" evidence="15">
    <location>
        <begin position="123"/>
        <end position="158"/>
    </location>
</feature>
<accession>A0A553QAD1</accession>
<evidence type="ECO:0000256" key="8">
    <source>
        <dbReference type="ARBA" id="ARBA00022723"/>
    </source>
</evidence>
<dbReference type="Gene3D" id="1.10.238.10">
    <property type="entry name" value="EF-hand"/>
    <property type="match status" value="2"/>
</dbReference>
<keyword evidence="13" id="KW-0966">Cell projection</keyword>
<proteinExistence type="predicted"/>
<dbReference type="InterPro" id="IPR011992">
    <property type="entry name" value="EF-hand-dom_pair"/>
</dbReference>
<dbReference type="SUPFAM" id="SSF47473">
    <property type="entry name" value="EF-hand"/>
    <property type="match status" value="1"/>
</dbReference>
<sequence length="298" mass="33651">MFPLLFCSLHGRYHELAPHLVPMDYTNDPDVKVPLALIVNMPELKENPFRNRIVESFSEDGQGNLSFNDFVDMFSVLSEMAPRELKAIYAFKIYDFNVDNYICKEDLEKTLNKLTKEELTPEEVNLVCEKAIEEADLDGDNKLSFADFENMISRAPDFLSENRIYSSCDATVALCLELKNALPYMSRQQDSELLDTTHVGGSLLQVVEPDLTTGGAPRLLVVHCAAMESDPLLWQQDTWFDPGCNNLCAGQGRQNRSSLTHHRVGLYHQGRQKPPMLEGIVVKSPDKLHIEGSEWQGA</sequence>
<evidence type="ECO:0000256" key="10">
    <source>
        <dbReference type="ARBA" id="ARBA00022837"/>
    </source>
</evidence>
<dbReference type="GO" id="GO:0001750">
    <property type="term" value="C:photoreceptor outer segment"/>
    <property type="evidence" value="ECO:0007669"/>
    <property type="project" value="UniProtKB-SubCell"/>
</dbReference>
<evidence type="ECO:0000256" key="9">
    <source>
        <dbReference type="ARBA" id="ARBA00022737"/>
    </source>
</evidence>
<evidence type="ECO:0000256" key="14">
    <source>
        <dbReference type="ARBA" id="ARBA00044988"/>
    </source>
</evidence>
<dbReference type="OrthoDB" id="114727at2759"/>
<dbReference type="PANTHER" id="PTHR45791:SF5">
    <property type="entry name" value="CALCIUM AND INTEGRIN-BINDING FAMILY MEMBER 2"/>
    <property type="match status" value="1"/>
</dbReference>
<organism evidence="16 17">
    <name type="scientific">Danionella cerebrum</name>
    <dbReference type="NCBI Taxonomy" id="2873325"/>
    <lineage>
        <taxon>Eukaryota</taxon>
        <taxon>Metazoa</taxon>
        <taxon>Chordata</taxon>
        <taxon>Craniata</taxon>
        <taxon>Vertebrata</taxon>
        <taxon>Euteleostomi</taxon>
        <taxon>Actinopterygii</taxon>
        <taxon>Neopterygii</taxon>
        <taxon>Teleostei</taxon>
        <taxon>Ostariophysi</taxon>
        <taxon>Cypriniformes</taxon>
        <taxon>Danionidae</taxon>
        <taxon>Danioninae</taxon>
        <taxon>Danionella</taxon>
    </lineage>
</organism>
<name>A0A553QAD1_9TELE</name>
<dbReference type="GO" id="GO:0005509">
    <property type="term" value="F:calcium ion binding"/>
    <property type="evidence" value="ECO:0007669"/>
    <property type="project" value="InterPro"/>
</dbReference>
<dbReference type="GO" id="GO:0000287">
    <property type="term" value="F:magnesium ion binding"/>
    <property type="evidence" value="ECO:0007669"/>
    <property type="project" value="TreeGrafter"/>
</dbReference>
<evidence type="ECO:0000256" key="13">
    <source>
        <dbReference type="ARBA" id="ARBA00023273"/>
    </source>
</evidence>
<keyword evidence="7" id="KW-0963">Cytoplasm</keyword>
<dbReference type="FunFam" id="1.10.238.10:FF:000035">
    <property type="entry name" value="Calcium and integrin-binding family member 2"/>
    <property type="match status" value="1"/>
</dbReference>
<evidence type="ECO:0000256" key="5">
    <source>
        <dbReference type="ARBA" id="ARBA00004645"/>
    </source>
</evidence>
<keyword evidence="12" id="KW-0472">Membrane</keyword>
<gene>
    <name evidence="16" type="ORF">DNTS_009014</name>
</gene>
<keyword evidence="8" id="KW-0479">Metal-binding</keyword>
<evidence type="ECO:0000256" key="11">
    <source>
        <dbReference type="ARBA" id="ARBA00022842"/>
    </source>
</evidence>
<dbReference type="GO" id="GO:0001917">
    <property type="term" value="C:photoreceptor inner segment"/>
    <property type="evidence" value="ECO:0007669"/>
    <property type="project" value="UniProtKB-SubCell"/>
</dbReference>
<dbReference type="GO" id="GO:0032420">
    <property type="term" value="C:stereocilium"/>
    <property type="evidence" value="ECO:0007669"/>
    <property type="project" value="UniProtKB-SubCell"/>
</dbReference>
<feature type="domain" description="EF-hand" evidence="15">
    <location>
        <begin position="82"/>
        <end position="117"/>
    </location>
</feature>
<dbReference type="Pfam" id="PF13499">
    <property type="entry name" value="EF-hand_7"/>
    <property type="match status" value="1"/>
</dbReference>
<evidence type="ECO:0000256" key="6">
    <source>
        <dbReference type="ARBA" id="ARBA00022475"/>
    </source>
</evidence>
<dbReference type="CDD" id="cd00051">
    <property type="entry name" value="EFh"/>
    <property type="match status" value="1"/>
</dbReference>
<evidence type="ECO:0000256" key="2">
    <source>
        <dbReference type="ARBA" id="ARBA00004437"/>
    </source>
</evidence>
<dbReference type="STRING" id="623744.A0A553QAD1"/>
<keyword evidence="9" id="KW-0677">Repeat</keyword>
<dbReference type="InterPro" id="IPR051433">
    <property type="entry name" value="CIBP"/>
</dbReference>
<comment type="caution">
    <text evidence="16">The sequence shown here is derived from an EMBL/GenBank/DDBJ whole genome shotgun (WGS) entry which is preliminary data.</text>
</comment>
<dbReference type="GO" id="GO:0042383">
    <property type="term" value="C:sarcolemma"/>
    <property type="evidence" value="ECO:0007669"/>
    <property type="project" value="UniProtKB-SubCell"/>
</dbReference>
<comment type="subcellular location">
    <subcellularLocation>
        <location evidence="1">Cell membrane</location>
        <location evidence="1">Sarcolemma</location>
    </subcellularLocation>
    <subcellularLocation>
        <location evidence="4">Cell projection</location>
        <location evidence="4">Cilium</location>
        <location evidence="4">Photoreceptor outer segment</location>
    </subcellularLocation>
    <subcellularLocation>
        <location evidence="5">Cell projection</location>
        <location evidence="5">Stereocilium</location>
    </subcellularLocation>
    <subcellularLocation>
        <location evidence="3">Cytoplasm</location>
    </subcellularLocation>
    <subcellularLocation>
        <location evidence="2">Photoreceptor inner segment</location>
    </subcellularLocation>
</comment>
<protein>
    <recommendedName>
        <fullName evidence="14">Calcium and integrin-binding family member 2</fullName>
    </recommendedName>
</protein>
<dbReference type="GO" id="GO:0055074">
    <property type="term" value="P:calcium ion homeostasis"/>
    <property type="evidence" value="ECO:0007669"/>
    <property type="project" value="TreeGrafter"/>
</dbReference>
<dbReference type="PROSITE" id="PS00018">
    <property type="entry name" value="EF_HAND_1"/>
    <property type="match status" value="1"/>
</dbReference>
<dbReference type="InterPro" id="IPR002048">
    <property type="entry name" value="EF_hand_dom"/>
</dbReference>
<dbReference type="PANTHER" id="PTHR45791">
    <property type="entry name" value="CALCIUM AND INTEGRIN BINDING FAMILY MEMBER 2"/>
    <property type="match status" value="1"/>
</dbReference>
<keyword evidence="10" id="KW-0106">Calcium</keyword>
<reference evidence="16 17" key="1">
    <citation type="journal article" date="2019" name="Sci. Data">
        <title>Hybrid genome assembly and annotation of Danionella translucida.</title>
        <authorList>
            <person name="Kadobianskyi M."/>
            <person name="Schulze L."/>
            <person name="Schuelke M."/>
            <person name="Judkewitz B."/>
        </authorList>
    </citation>
    <scope>NUCLEOTIDE SEQUENCE [LARGE SCALE GENOMIC DNA]</scope>
    <source>
        <strain evidence="16 17">Bolton</strain>
    </source>
</reference>